<reference evidence="2" key="1">
    <citation type="submission" date="2020-02" db="EMBL/GenBank/DDBJ databases">
        <authorList>
            <person name="Meier V. D."/>
        </authorList>
    </citation>
    <scope>NUCLEOTIDE SEQUENCE</scope>
    <source>
        <strain evidence="2">AVDCRST_MAG10</strain>
    </source>
</reference>
<evidence type="ECO:0000256" key="1">
    <source>
        <dbReference type="SAM" id="MobiDB-lite"/>
    </source>
</evidence>
<feature type="compositionally biased region" description="Basic and acidic residues" evidence="1">
    <location>
        <begin position="193"/>
        <end position="208"/>
    </location>
</feature>
<protein>
    <submittedName>
        <fullName evidence="2">Histidinol-phosphate aminotransferase</fullName>
        <ecNumber evidence="2">2.6.1.9</ecNumber>
    </submittedName>
</protein>
<feature type="non-terminal residue" evidence="2">
    <location>
        <position position="351"/>
    </location>
</feature>
<evidence type="ECO:0000313" key="2">
    <source>
        <dbReference type="EMBL" id="CAA9271472.1"/>
    </source>
</evidence>
<keyword evidence="2" id="KW-0032">Aminotransferase</keyword>
<feature type="region of interest" description="Disordered" evidence="1">
    <location>
        <begin position="1"/>
        <end position="351"/>
    </location>
</feature>
<feature type="compositionally biased region" description="Basic residues" evidence="1">
    <location>
        <begin position="328"/>
        <end position="351"/>
    </location>
</feature>
<feature type="compositionally biased region" description="Low complexity" evidence="1">
    <location>
        <begin position="308"/>
        <end position="324"/>
    </location>
</feature>
<name>A0A6J4J688_9ACTN</name>
<gene>
    <name evidence="2" type="ORF">AVDCRST_MAG10-3322</name>
</gene>
<feature type="compositionally biased region" description="Basic residues" evidence="1">
    <location>
        <begin position="268"/>
        <end position="282"/>
    </location>
</feature>
<organism evidence="2">
    <name type="scientific">uncultured Acidimicrobiales bacterium</name>
    <dbReference type="NCBI Taxonomy" id="310071"/>
    <lineage>
        <taxon>Bacteria</taxon>
        <taxon>Bacillati</taxon>
        <taxon>Actinomycetota</taxon>
        <taxon>Acidimicrobiia</taxon>
        <taxon>Acidimicrobiales</taxon>
        <taxon>environmental samples</taxon>
    </lineage>
</organism>
<sequence>DFGPRRPGRAGGLPLGPGHRRRPPQHQRVALPAAAGLAGGVPGRAGHHAVPQVPRPGGPGSADRHRRAARSRPGAGPGRQRVERGHPGPVPGLRRPGPHCRRLRAHLRPALPHPPHHRHGGGGGGAARRLLPRPGRGGAGRDGGAARHHLPVLAQQPHRPHRRARGRRSRAGRRSRTGAGRRGVRPVRVVVGPRDDVRRPAAGRHPDLLQDLVDGRLPARVPGRPRARRRRRRAGHAPVPPRRAHPDRRPPRPAVHCRHGGPGGAARVRARAPGRRPGRPSGRHVAVGRQLPALPPPRHRRPDRVEGPGRALGPGPRLLVVAPPRRLPPGHRRHPRRGRCLPHRAQRGPEL</sequence>
<proteinExistence type="predicted"/>
<feature type="compositionally biased region" description="Basic residues" evidence="1">
    <location>
        <begin position="223"/>
        <end position="235"/>
    </location>
</feature>
<accession>A0A6J4J688</accession>
<feature type="compositionally biased region" description="Basic residues" evidence="1">
    <location>
        <begin position="158"/>
        <end position="176"/>
    </location>
</feature>
<dbReference type="EC" id="2.6.1.9" evidence="2"/>
<dbReference type="EMBL" id="CADCTB010000201">
    <property type="protein sequence ID" value="CAA9271472.1"/>
    <property type="molecule type" value="Genomic_DNA"/>
</dbReference>
<dbReference type="AlphaFoldDB" id="A0A6J4J688"/>
<keyword evidence="2" id="KW-0808">Transferase</keyword>
<dbReference type="GO" id="GO:0004400">
    <property type="term" value="F:histidinol-phosphate transaminase activity"/>
    <property type="evidence" value="ECO:0007669"/>
    <property type="project" value="UniProtKB-EC"/>
</dbReference>
<feature type="compositionally biased region" description="Basic residues" evidence="1">
    <location>
        <begin position="96"/>
        <end position="107"/>
    </location>
</feature>
<feature type="non-terminal residue" evidence="2">
    <location>
        <position position="1"/>
    </location>
</feature>